<dbReference type="STRING" id="32264.T1K1F2"/>
<dbReference type="eggNOG" id="KOG0339">
    <property type="taxonomic scope" value="Eukaryota"/>
</dbReference>
<dbReference type="FunFam" id="3.40.50.300:FF:000079">
    <property type="entry name" value="probable ATP-dependent RNA helicase DDX17"/>
    <property type="match status" value="1"/>
</dbReference>
<dbReference type="InterPro" id="IPR001650">
    <property type="entry name" value="Helicase_C-like"/>
</dbReference>
<dbReference type="SMART" id="SM00487">
    <property type="entry name" value="DEXDc"/>
    <property type="match status" value="1"/>
</dbReference>
<dbReference type="AlphaFoldDB" id="T1K1F2"/>
<dbReference type="FunFam" id="3.40.50.300:FF:000524">
    <property type="entry name" value="ATP-dependent RNA helicase DDX42"/>
    <property type="match status" value="1"/>
</dbReference>
<dbReference type="EnsemblMetazoa" id="tetur04g01180.1">
    <property type="protein sequence ID" value="tetur04g01180.1"/>
    <property type="gene ID" value="tetur04g01180"/>
</dbReference>
<evidence type="ECO:0000256" key="9">
    <source>
        <dbReference type="ARBA" id="ARBA00023054"/>
    </source>
</evidence>
<feature type="compositionally biased region" description="Low complexity" evidence="17">
    <location>
        <begin position="20"/>
        <end position="33"/>
    </location>
</feature>
<evidence type="ECO:0000256" key="4">
    <source>
        <dbReference type="ARBA" id="ARBA00022490"/>
    </source>
</evidence>
<dbReference type="GO" id="GO:0005737">
    <property type="term" value="C:cytoplasm"/>
    <property type="evidence" value="ECO:0007669"/>
    <property type="project" value="UniProtKB-SubCell"/>
</dbReference>
<keyword evidence="7 16" id="KW-0347">Helicase</keyword>
<feature type="domain" description="Helicase C-terminal" evidence="19">
    <location>
        <begin position="491"/>
        <end position="637"/>
    </location>
</feature>
<dbReference type="OrthoDB" id="196131at2759"/>
<evidence type="ECO:0000256" key="7">
    <source>
        <dbReference type="ARBA" id="ARBA00022806"/>
    </source>
</evidence>
<dbReference type="GO" id="GO:0005524">
    <property type="term" value="F:ATP binding"/>
    <property type="evidence" value="ECO:0007669"/>
    <property type="project" value="UniProtKB-KW"/>
</dbReference>
<feature type="compositionally biased region" description="Basic and acidic residues" evidence="17">
    <location>
        <begin position="89"/>
        <end position="112"/>
    </location>
</feature>
<comment type="catalytic activity">
    <reaction evidence="11">
        <text>ATP + H2O = ADP + phosphate + H(+)</text>
        <dbReference type="Rhea" id="RHEA:13065"/>
        <dbReference type="ChEBI" id="CHEBI:15377"/>
        <dbReference type="ChEBI" id="CHEBI:15378"/>
        <dbReference type="ChEBI" id="CHEBI:30616"/>
        <dbReference type="ChEBI" id="CHEBI:43474"/>
        <dbReference type="ChEBI" id="CHEBI:456216"/>
        <dbReference type="EC" id="3.6.4.13"/>
    </reaction>
</comment>
<keyword evidence="8 16" id="KW-0067">ATP-binding</keyword>
<dbReference type="InterPro" id="IPR014014">
    <property type="entry name" value="RNA_helicase_DEAD_Q_motif"/>
</dbReference>
<evidence type="ECO:0000256" key="17">
    <source>
        <dbReference type="SAM" id="MobiDB-lite"/>
    </source>
</evidence>
<sequence>MNRRGGYKHFQYRPSFPTQASSSSLSSSASASADYSKVCPPKDIDRPAAYNLDEEKEDPKPYGKERLKRSKIFQDEEESYWDQDDDNDNVNKSENSEKDSDIESSHSNKDDDHDNDEEEDPLDAFMAGLEKQVKSDSTKKEAKANVRLDIEEEDIQESYYRYMEENPRAGLDLNFDEEEDDLVEYDDQGNPILNRKKLKFIDPLPACDHSKIGYKPFVKNFYIEHEEIQSLNDEKTQELRRTLGISVMGANAPKPCISFAHFGFDEQLTKAIIKAGYHQPTPIQCQAIPIALSGRDVLGVAKTGSGKTAAYLWPMLVHIMDQRELGPGEGPIGLILAPTRELSQQIHAEAKKFAKVYGLRVACCFGGGSKWEQSNELSQGAEIVVATPGRMIDMIKCKATNFERVTMLVLDEADKMFDMGFGNQIGSICDHTRPDRQTLLFSATFKRKVERLARHALTDPIKVVQGELGVANEDVTQTVLVMKEGPSKWIWLTDNLVRFTSSGSVLIFVTKKANAEELANNLKERGFELVLIHGDMHQSDRNKAIGTFKRHEVNVMVATDVAARGLDITHVKTVINFDVARDIDTHTHRIGRTGRAGDKDGIAYTLITEKDKDFAGPLVRNLEGANQEVPRELMDLAMQSNWFKNSRFKQGKGKKVDFNSSFSQRARPGLGADKNSLASERISFSLSERSSSNKTEPPNTDRVSAIKAAFKAQFQSNFKSSSDSLYSSSPQSSLNSSAMPVNDQNEETLASKESQPRKKSRWQ</sequence>
<dbReference type="Pfam" id="PF00271">
    <property type="entry name" value="Helicase_C"/>
    <property type="match status" value="1"/>
</dbReference>
<dbReference type="Gene3D" id="3.40.50.300">
    <property type="entry name" value="P-loop containing nucleotide triphosphate hydrolases"/>
    <property type="match status" value="2"/>
</dbReference>
<dbReference type="KEGG" id="tut:107360024"/>
<dbReference type="GO" id="GO:0016787">
    <property type="term" value="F:hydrolase activity"/>
    <property type="evidence" value="ECO:0007669"/>
    <property type="project" value="UniProtKB-KW"/>
</dbReference>
<dbReference type="PROSITE" id="PS00039">
    <property type="entry name" value="DEAD_ATP_HELICASE"/>
    <property type="match status" value="1"/>
</dbReference>
<dbReference type="GO" id="GO:0005634">
    <property type="term" value="C:nucleus"/>
    <property type="evidence" value="ECO:0007669"/>
    <property type="project" value="UniProtKB-SubCell"/>
</dbReference>
<feature type="domain" description="Helicase ATP-binding" evidence="18">
    <location>
        <begin position="288"/>
        <end position="463"/>
    </location>
</feature>
<evidence type="ECO:0000256" key="11">
    <source>
        <dbReference type="ARBA" id="ARBA00047984"/>
    </source>
</evidence>
<dbReference type="InterPro" id="IPR011545">
    <property type="entry name" value="DEAD/DEAH_box_helicase_dom"/>
</dbReference>
<keyword evidence="10" id="KW-0539">Nucleus</keyword>
<evidence type="ECO:0000256" key="13">
    <source>
        <dbReference type="ARBA" id="ARBA00068282"/>
    </source>
</evidence>
<dbReference type="CDD" id="cd18787">
    <property type="entry name" value="SF2_C_DEAD"/>
    <property type="match status" value="1"/>
</dbReference>
<evidence type="ECO:0000256" key="14">
    <source>
        <dbReference type="ARBA" id="ARBA00075438"/>
    </source>
</evidence>
<evidence type="ECO:0000256" key="12">
    <source>
        <dbReference type="ARBA" id="ARBA00061633"/>
    </source>
</evidence>
<dbReference type="EMBL" id="CAEY01001352">
    <property type="status" value="NOT_ANNOTATED_CDS"/>
    <property type="molecule type" value="Genomic_DNA"/>
</dbReference>
<dbReference type="InterPro" id="IPR000629">
    <property type="entry name" value="RNA-helicase_DEAD-box_CS"/>
</dbReference>
<evidence type="ECO:0000256" key="16">
    <source>
        <dbReference type="RuleBase" id="RU000492"/>
    </source>
</evidence>
<evidence type="ECO:0000256" key="1">
    <source>
        <dbReference type="ARBA" id="ARBA00004123"/>
    </source>
</evidence>
<reference evidence="21" key="2">
    <citation type="submission" date="2015-06" db="UniProtKB">
        <authorList>
            <consortium name="EnsemblMetazoa"/>
        </authorList>
    </citation>
    <scope>IDENTIFICATION</scope>
</reference>
<organism evidence="21 22">
    <name type="scientific">Tetranychus urticae</name>
    <name type="common">Two-spotted spider mite</name>
    <dbReference type="NCBI Taxonomy" id="32264"/>
    <lineage>
        <taxon>Eukaryota</taxon>
        <taxon>Metazoa</taxon>
        <taxon>Ecdysozoa</taxon>
        <taxon>Arthropoda</taxon>
        <taxon>Chelicerata</taxon>
        <taxon>Arachnida</taxon>
        <taxon>Acari</taxon>
        <taxon>Acariformes</taxon>
        <taxon>Trombidiformes</taxon>
        <taxon>Prostigmata</taxon>
        <taxon>Eleutherengona</taxon>
        <taxon>Raphignathae</taxon>
        <taxon>Tetranychoidea</taxon>
        <taxon>Tetranychidae</taxon>
        <taxon>Tetranychus</taxon>
    </lineage>
</organism>
<evidence type="ECO:0000256" key="6">
    <source>
        <dbReference type="ARBA" id="ARBA00022801"/>
    </source>
</evidence>
<dbReference type="PROSITE" id="PS51195">
    <property type="entry name" value="Q_MOTIF"/>
    <property type="match status" value="1"/>
</dbReference>
<dbReference type="HOGENOM" id="CLU_003041_9_0_1"/>
<keyword evidence="9" id="KW-0175">Coiled coil</keyword>
<feature type="domain" description="DEAD-box RNA helicase Q" evidence="20">
    <location>
        <begin position="257"/>
        <end position="285"/>
    </location>
</feature>
<feature type="compositionally biased region" description="Basic residues" evidence="17">
    <location>
        <begin position="1"/>
        <end position="11"/>
    </location>
</feature>
<evidence type="ECO:0000256" key="10">
    <source>
        <dbReference type="ARBA" id="ARBA00023242"/>
    </source>
</evidence>
<keyword evidence="4" id="KW-0963">Cytoplasm</keyword>
<evidence type="ECO:0000259" key="18">
    <source>
        <dbReference type="PROSITE" id="PS51192"/>
    </source>
</evidence>
<dbReference type="PROSITE" id="PS51194">
    <property type="entry name" value="HELICASE_CTER"/>
    <property type="match status" value="1"/>
</dbReference>
<name>T1K1F2_TETUR</name>
<dbReference type="InterPro" id="IPR027417">
    <property type="entry name" value="P-loop_NTPase"/>
</dbReference>
<reference evidence="22" key="1">
    <citation type="submission" date="2011-08" db="EMBL/GenBank/DDBJ databases">
        <authorList>
            <person name="Rombauts S."/>
        </authorList>
    </citation>
    <scope>NUCLEOTIDE SEQUENCE</scope>
    <source>
        <strain evidence="22">London</strain>
    </source>
</reference>
<keyword evidence="5 16" id="KW-0547">Nucleotide-binding</keyword>
<dbReference type="CDD" id="cd17952">
    <property type="entry name" value="DEADc_DDX42"/>
    <property type="match status" value="1"/>
</dbReference>
<proteinExistence type="inferred from homology"/>
<evidence type="ECO:0000259" key="20">
    <source>
        <dbReference type="PROSITE" id="PS51195"/>
    </source>
</evidence>
<evidence type="ECO:0000313" key="22">
    <source>
        <dbReference type="Proteomes" id="UP000015104"/>
    </source>
</evidence>
<dbReference type="GO" id="GO:0003724">
    <property type="term" value="F:RNA helicase activity"/>
    <property type="evidence" value="ECO:0007669"/>
    <property type="project" value="UniProtKB-EC"/>
</dbReference>
<feature type="region of interest" description="Disordered" evidence="17">
    <location>
        <begin position="1"/>
        <end position="120"/>
    </location>
</feature>
<evidence type="ECO:0000313" key="21">
    <source>
        <dbReference type="EnsemblMetazoa" id="tetur04g01180.1"/>
    </source>
</evidence>
<dbReference type="GO" id="GO:0003676">
    <property type="term" value="F:nucleic acid binding"/>
    <property type="evidence" value="ECO:0007669"/>
    <property type="project" value="InterPro"/>
</dbReference>
<evidence type="ECO:0000256" key="15">
    <source>
        <dbReference type="PROSITE-ProRule" id="PRU00552"/>
    </source>
</evidence>
<keyword evidence="6 16" id="KW-0378">Hydrolase</keyword>
<dbReference type="EC" id="3.6.4.13" evidence="3"/>
<dbReference type="Proteomes" id="UP000015104">
    <property type="component" value="Unassembled WGS sequence"/>
</dbReference>
<feature type="region of interest" description="Disordered" evidence="17">
    <location>
        <begin position="720"/>
        <end position="763"/>
    </location>
</feature>
<keyword evidence="22" id="KW-1185">Reference proteome</keyword>
<evidence type="ECO:0000256" key="3">
    <source>
        <dbReference type="ARBA" id="ARBA00012552"/>
    </source>
</evidence>
<evidence type="ECO:0000256" key="8">
    <source>
        <dbReference type="ARBA" id="ARBA00022840"/>
    </source>
</evidence>
<dbReference type="OMA" id="DHTWEQT"/>
<dbReference type="SMART" id="SM00490">
    <property type="entry name" value="HELICc"/>
    <property type="match status" value="1"/>
</dbReference>
<comment type="similarity">
    <text evidence="12">Belongs to the DEAD box helicase family. DDX42 subfamily.</text>
</comment>
<dbReference type="InterPro" id="IPR014001">
    <property type="entry name" value="Helicase_ATP-bd"/>
</dbReference>
<feature type="compositionally biased region" description="Polar residues" evidence="17">
    <location>
        <begin position="738"/>
        <end position="753"/>
    </location>
</feature>
<evidence type="ECO:0000256" key="2">
    <source>
        <dbReference type="ARBA" id="ARBA00004496"/>
    </source>
</evidence>
<feature type="compositionally biased region" description="Low complexity" evidence="17">
    <location>
        <begin position="720"/>
        <end position="737"/>
    </location>
</feature>
<feature type="short sequence motif" description="Q motif" evidence="15">
    <location>
        <begin position="257"/>
        <end position="285"/>
    </location>
</feature>
<dbReference type="Pfam" id="PF00270">
    <property type="entry name" value="DEAD"/>
    <property type="match status" value="1"/>
</dbReference>
<comment type="subcellular location">
    <subcellularLocation>
        <location evidence="2">Cytoplasm</location>
    </subcellularLocation>
    <subcellularLocation>
        <location evidence="1">Nucleus</location>
    </subcellularLocation>
</comment>
<dbReference type="PROSITE" id="PS51192">
    <property type="entry name" value="HELICASE_ATP_BIND_1"/>
    <property type="match status" value="1"/>
</dbReference>
<evidence type="ECO:0000259" key="19">
    <source>
        <dbReference type="PROSITE" id="PS51194"/>
    </source>
</evidence>
<feature type="compositionally biased region" description="Acidic residues" evidence="17">
    <location>
        <begin position="75"/>
        <end position="88"/>
    </location>
</feature>
<gene>
    <name evidence="21" type="primary">107360024</name>
</gene>
<accession>T1K1F2</accession>
<dbReference type="PANTHER" id="PTHR47958">
    <property type="entry name" value="ATP-DEPENDENT RNA HELICASE DBP3"/>
    <property type="match status" value="1"/>
</dbReference>
<evidence type="ECO:0000256" key="5">
    <source>
        <dbReference type="ARBA" id="ARBA00022741"/>
    </source>
</evidence>
<dbReference type="SUPFAM" id="SSF52540">
    <property type="entry name" value="P-loop containing nucleoside triphosphate hydrolases"/>
    <property type="match status" value="2"/>
</dbReference>
<protein>
    <recommendedName>
        <fullName evidence="13">ATP-dependent RNA helicase DDX42</fullName>
        <ecNumber evidence="3">3.6.4.13</ecNumber>
    </recommendedName>
    <alternativeName>
        <fullName evidence="14">DEAD box protein 42</fullName>
    </alternativeName>
</protein>